<evidence type="ECO:0000313" key="3">
    <source>
        <dbReference type="Proteomes" id="UP000483261"/>
    </source>
</evidence>
<dbReference type="AlphaFoldDB" id="A0A6M1RHS5"/>
<comment type="caution">
    <text evidence="2">The sequence shown here is derived from an EMBL/GenBank/DDBJ whole genome shotgun (WGS) entry which is preliminary data.</text>
</comment>
<gene>
    <name evidence="2" type="ORF">G5C66_23790</name>
</gene>
<dbReference type="InterPro" id="IPR011055">
    <property type="entry name" value="Dup_hybrid_motif"/>
</dbReference>
<dbReference type="EMBL" id="JAALAA010000030">
    <property type="protein sequence ID" value="NGN95747.1"/>
    <property type="molecule type" value="Genomic_DNA"/>
</dbReference>
<proteinExistence type="predicted"/>
<dbReference type="PANTHER" id="PTHR21666:SF270">
    <property type="entry name" value="MUREIN HYDROLASE ACTIVATOR ENVC"/>
    <property type="match status" value="1"/>
</dbReference>
<dbReference type="InterPro" id="IPR016047">
    <property type="entry name" value="M23ase_b-sheet_dom"/>
</dbReference>
<dbReference type="PANTHER" id="PTHR21666">
    <property type="entry name" value="PEPTIDASE-RELATED"/>
    <property type="match status" value="1"/>
</dbReference>
<keyword evidence="3" id="KW-1185">Reference proteome</keyword>
<dbReference type="RefSeq" id="WP_165113819.1">
    <property type="nucleotide sequence ID" value="NZ_JAALAA010000030.1"/>
</dbReference>
<name>A0A6M1RHS5_9ACTN</name>
<evidence type="ECO:0000259" key="1">
    <source>
        <dbReference type="Pfam" id="PF01551"/>
    </source>
</evidence>
<dbReference type="SUPFAM" id="SSF51261">
    <property type="entry name" value="Duplicated hybrid motif"/>
    <property type="match status" value="1"/>
</dbReference>
<dbReference type="Gene3D" id="2.70.70.10">
    <property type="entry name" value="Glucose Permease (Domain IIA)"/>
    <property type="match status" value="1"/>
</dbReference>
<organism evidence="2 3">
    <name type="scientific">Nocardioides turkmenicus</name>
    <dbReference type="NCBI Taxonomy" id="2711220"/>
    <lineage>
        <taxon>Bacteria</taxon>
        <taxon>Bacillati</taxon>
        <taxon>Actinomycetota</taxon>
        <taxon>Actinomycetes</taxon>
        <taxon>Propionibacteriales</taxon>
        <taxon>Nocardioidaceae</taxon>
        <taxon>Nocardioides</taxon>
    </lineage>
</organism>
<accession>A0A6M1RHS5</accession>
<dbReference type="CDD" id="cd12797">
    <property type="entry name" value="M23_peptidase"/>
    <property type="match status" value="1"/>
</dbReference>
<feature type="domain" description="M23ase beta-sheet core" evidence="1">
    <location>
        <begin position="41"/>
        <end position="131"/>
    </location>
</feature>
<reference evidence="2 3" key="1">
    <citation type="submission" date="2020-02" db="EMBL/GenBank/DDBJ databases">
        <title>Whole-genome analyses of novel actinobacteria.</title>
        <authorList>
            <person name="Sahin N."/>
        </authorList>
    </citation>
    <scope>NUCLEOTIDE SEQUENCE [LARGE SCALE GENOMIC DNA]</scope>
    <source>
        <strain evidence="2 3">KC13</strain>
    </source>
</reference>
<evidence type="ECO:0000313" key="2">
    <source>
        <dbReference type="EMBL" id="NGN95747.1"/>
    </source>
</evidence>
<dbReference type="Pfam" id="PF01551">
    <property type="entry name" value="Peptidase_M23"/>
    <property type="match status" value="1"/>
</dbReference>
<sequence length="209" mass="21768">MPKAVTTANDLNALVTPPLPRGTYTDLHNFGDTSRHWTRWHTGTDLSAPCGTPVLAATAGMVIIETGGGWSGRWLVKVTTGNGKVTTWYGHMQGLTVEGRQIVRAGQQIGYVGSEGNSTGCHLHFEVHANGGGMYQDNVNPSMWLARYVGNAPSRSAVQSAGIAQTPETTQTKVPGAYAVPRGAVGEQQAVTEPIGLGSLLSGGGKAGS</sequence>
<dbReference type="Proteomes" id="UP000483261">
    <property type="component" value="Unassembled WGS sequence"/>
</dbReference>
<protein>
    <submittedName>
        <fullName evidence="2">M23 family metallopeptidase</fullName>
    </submittedName>
</protein>
<dbReference type="GO" id="GO:0004222">
    <property type="term" value="F:metalloendopeptidase activity"/>
    <property type="evidence" value="ECO:0007669"/>
    <property type="project" value="TreeGrafter"/>
</dbReference>
<dbReference type="InterPro" id="IPR050570">
    <property type="entry name" value="Cell_wall_metabolism_enzyme"/>
</dbReference>